<evidence type="ECO:0000313" key="2">
    <source>
        <dbReference type="Proteomes" id="UP000199623"/>
    </source>
</evidence>
<dbReference type="OrthoDB" id="511192at2"/>
<dbReference type="AlphaFoldDB" id="A0A1G7QEW3"/>
<dbReference type="InterPro" id="IPR025358">
    <property type="entry name" value="DUF4262"/>
</dbReference>
<dbReference type="Proteomes" id="UP000199623">
    <property type="component" value="Unassembled WGS sequence"/>
</dbReference>
<dbReference type="Pfam" id="PF14081">
    <property type="entry name" value="DUF4262"/>
    <property type="match status" value="1"/>
</dbReference>
<reference evidence="2" key="1">
    <citation type="submission" date="2016-10" db="EMBL/GenBank/DDBJ databases">
        <authorList>
            <person name="Varghese N."/>
            <person name="Submissions S."/>
        </authorList>
    </citation>
    <scope>NUCLEOTIDE SEQUENCE [LARGE SCALE GENOMIC DNA]</scope>
    <source>
        <strain evidence="2">CGMCC 4.3506</strain>
    </source>
</reference>
<accession>A0A1G7QEW3</accession>
<name>A0A1G7QEW3_9PSEU</name>
<evidence type="ECO:0008006" key="3">
    <source>
        <dbReference type="Google" id="ProtNLM"/>
    </source>
</evidence>
<evidence type="ECO:0000313" key="1">
    <source>
        <dbReference type="EMBL" id="SDF96469.1"/>
    </source>
</evidence>
<sequence>MCRDCDHRADHPADRMAEHLATLRRCIDARGWAVQVLDRNRAHPPWAYTVGLTLLGLPELVTTGLPVLAAGRLLDDVAEHFTHTCVPTPGRQFSLPGGPELEVVRVARPWAHLLVSVRLFGEGIEALQLVHADAAGRWPWDAEYAGLPGGQPVLGVRARAPGG</sequence>
<dbReference type="RefSeq" id="WP_090048373.1">
    <property type="nucleotide sequence ID" value="NZ_FNCC01000004.1"/>
</dbReference>
<dbReference type="STRING" id="200378.SAMN05216553_104399"/>
<dbReference type="EMBL" id="FNCC01000004">
    <property type="protein sequence ID" value="SDF96469.1"/>
    <property type="molecule type" value="Genomic_DNA"/>
</dbReference>
<keyword evidence="2" id="KW-1185">Reference proteome</keyword>
<proteinExistence type="predicted"/>
<organism evidence="1 2">
    <name type="scientific">Lentzea fradiae</name>
    <dbReference type="NCBI Taxonomy" id="200378"/>
    <lineage>
        <taxon>Bacteria</taxon>
        <taxon>Bacillati</taxon>
        <taxon>Actinomycetota</taxon>
        <taxon>Actinomycetes</taxon>
        <taxon>Pseudonocardiales</taxon>
        <taxon>Pseudonocardiaceae</taxon>
        <taxon>Lentzea</taxon>
    </lineage>
</organism>
<protein>
    <recommendedName>
        <fullName evidence="3">DUF4262 domain-containing protein</fullName>
    </recommendedName>
</protein>
<gene>
    <name evidence="1" type="ORF">SAMN05216553_104399</name>
</gene>